<keyword evidence="9" id="KW-0548">Nucleotidyltransferase</keyword>
<evidence type="ECO:0000256" key="13">
    <source>
        <dbReference type="ARBA" id="ARBA00022932"/>
    </source>
</evidence>
<keyword evidence="6" id="KW-0488">Methylation</keyword>
<comment type="subcellular location">
    <subcellularLocation>
        <location evidence="2">Cytoplasm</location>
    </subcellularLocation>
</comment>
<keyword evidence="26" id="KW-1185">Reference proteome</keyword>
<dbReference type="InterPro" id="IPR047967">
    <property type="entry name" value="PolX_PHP"/>
</dbReference>
<evidence type="ECO:0000313" key="25">
    <source>
        <dbReference type="EMBL" id="SIQ74459.1"/>
    </source>
</evidence>
<dbReference type="GO" id="GO:0003677">
    <property type="term" value="F:DNA binding"/>
    <property type="evidence" value="ECO:0007669"/>
    <property type="project" value="InterPro"/>
</dbReference>
<evidence type="ECO:0000256" key="14">
    <source>
        <dbReference type="ARBA" id="ARBA00023053"/>
    </source>
</evidence>
<evidence type="ECO:0000256" key="16">
    <source>
        <dbReference type="ARBA" id="ARBA00035717"/>
    </source>
</evidence>
<dbReference type="EC" id="4.2.99.18" evidence="4"/>
<keyword evidence="10" id="KW-0235">DNA replication</keyword>
<dbReference type="AlphaFoldDB" id="A0A1N6V9S2"/>
<evidence type="ECO:0000256" key="10">
    <source>
        <dbReference type="ARBA" id="ARBA00022705"/>
    </source>
</evidence>
<feature type="domain" description="Helix-hairpin-helix DNA-binding motif class 1" evidence="22">
    <location>
        <begin position="59"/>
        <end position="78"/>
    </location>
</feature>
<dbReference type="PRINTS" id="PR00869">
    <property type="entry name" value="DNAPOLX"/>
</dbReference>
<keyword evidence="7" id="KW-0237">DNA synthesis</keyword>
<dbReference type="Pfam" id="PF14716">
    <property type="entry name" value="HHH_8"/>
    <property type="match status" value="1"/>
</dbReference>
<evidence type="ECO:0000256" key="12">
    <source>
        <dbReference type="ARBA" id="ARBA00022843"/>
    </source>
</evidence>
<evidence type="ECO:0000256" key="15">
    <source>
        <dbReference type="ARBA" id="ARBA00023204"/>
    </source>
</evidence>
<dbReference type="Pfam" id="PF02811">
    <property type="entry name" value="PHP"/>
    <property type="match status" value="1"/>
</dbReference>
<dbReference type="Gene3D" id="3.30.210.10">
    <property type="entry name" value="DNA polymerase, thumb domain"/>
    <property type="match status" value="1"/>
</dbReference>
<dbReference type="InterPro" id="IPR037160">
    <property type="entry name" value="DNA_Pol_thumb_sf"/>
</dbReference>
<dbReference type="InterPro" id="IPR022312">
    <property type="entry name" value="DNA_pol_X"/>
</dbReference>
<proteinExistence type="predicted"/>
<sequence length="571" mass="63032">MRSRFSYPERMGRANDEAAAALQEYAELFALNGGDAFRVRSYQKAAKSIAGFPGDLGETDVRSIPGVGEAIAKKVEEFLERGSFRQLDDLRGKVPEGVRRLTRIPSLGPKKALFLFQELGIDSPAALAGAIRDGRLKGLRGFGAKTEENLLKGIEHMERSGDRVHLGVATDLAERVIASLPADRIAFAGSLRRMSETIGDIDILAVGDPGLMELFARQPYVTEIVAKGERKTSVRTDRGLQVDLRLVPAESWGAAMIYFTGSKEHNVRIREMAVKKGWKLSEYGLFDGERLIASETEEEIYQALGMAWVHPALREDGGEVEAALRGELPRLVELHDLRGDLHTHTDLTDGIASLEDMVAAAAMRGYSYYAVTDHAPDLVMQRMTLDKALAQRGRIAELQARYPDMRLLHGSELNIAPDGSVDWPAEVLAGFDVCVASVHSHFTQSREEMTRRFIAACENPHVHVIGHPTTRKIGKRPPVDADWDAVFRAAARTGTIMEIDSYPDRADLPSDLVRLARHHGVKFSVDSDSHAVPHLAHQRFGVGIAQRAWLTPDDVVNTWPLDRLLAHLGRA</sequence>
<dbReference type="GO" id="GO:0008270">
    <property type="term" value="F:zinc ion binding"/>
    <property type="evidence" value="ECO:0007669"/>
    <property type="project" value="TreeGrafter"/>
</dbReference>
<keyword evidence="13" id="KW-0239">DNA-directed DNA polymerase</keyword>
<dbReference type="CDD" id="cd00141">
    <property type="entry name" value="NT_POLXc"/>
    <property type="match status" value="1"/>
</dbReference>
<dbReference type="InterPro" id="IPR027421">
    <property type="entry name" value="DNA_pol_lamdba_lyase_dom_sf"/>
</dbReference>
<feature type="domain" description="DNA-directed DNA polymerase X" evidence="24">
    <location>
        <begin position="13"/>
        <end position="315"/>
    </location>
</feature>
<keyword evidence="14" id="KW-0915">Sodium</keyword>
<keyword evidence="15" id="KW-0234">DNA repair</keyword>
<dbReference type="CDD" id="cd07436">
    <property type="entry name" value="PHP_PolX"/>
    <property type="match status" value="1"/>
</dbReference>
<feature type="domain" description="Polymerase/histidinol phosphatase N-terminal" evidence="23">
    <location>
        <begin position="339"/>
        <end position="417"/>
    </location>
</feature>
<dbReference type="InterPro" id="IPR016195">
    <property type="entry name" value="Pol/histidinol_Pase-like"/>
</dbReference>
<dbReference type="Pfam" id="PF14520">
    <property type="entry name" value="HHH_5"/>
    <property type="match status" value="1"/>
</dbReference>
<dbReference type="SUPFAM" id="SSF47802">
    <property type="entry name" value="DNA polymerase beta, N-terminal domain-like"/>
    <property type="match status" value="1"/>
</dbReference>
<evidence type="ECO:0000256" key="21">
    <source>
        <dbReference type="ARBA" id="ARBA00049244"/>
    </source>
</evidence>
<dbReference type="NCBIfam" id="NF006375">
    <property type="entry name" value="PRK08609.1"/>
    <property type="match status" value="1"/>
</dbReference>
<evidence type="ECO:0000259" key="22">
    <source>
        <dbReference type="SMART" id="SM00278"/>
    </source>
</evidence>
<name>A0A1N6V9S2_9ACTN</name>
<keyword evidence="8" id="KW-0808">Transferase</keyword>
<evidence type="ECO:0000256" key="3">
    <source>
        <dbReference type="ARBA" id="ARBA00012417"/>
    </source>
</evidence>
<gene>
    <name evidence="25" type="ORF">SAMN05421833_103319</name>
</gene>
<dbReference type="InterPro" id="IPR003583">
    <property type="entry name" value="Hlx-hairpin-Hlx_DNA-bd_motif"/>
</dbReference>
<dbReference type="EMBL" id="FTNI01000003">
    <property type="protein sequence ID" value="SIQ74459.1"/>
    <property type="molecule type" value="Genomic_DNA"/>
</dbReference>
<dbReference type="InterPro" id="IPR043519">
    <property type="entry name" value="NT_sf"/>
</dbReference>
<dbReference type="PIRSF" id="PIRSF005047">
    <property type="entry name" value="UCP005047_YshC"/>
    <property type="match status" value="1"/>
</dbReference>
<evidence type="ECO:0000256" key="1">
    <source>
        <dbReference type="ARBA" id="ARBA00001946"/>
    </source>
</evidence>
<dbReference type="GO" id="GO:0003887">
    <property type="term" value="F:DNA-directed DNA polymerase activity"/>
    <property type="evidence" value="ECO:0007669"/>
    <property type="project" value="UniProtKB-KW"/>
</dbReference>
<evidence type="ECO:0000256" key="19">
    <source>
        <dbReference type="ARBA" id="ARBA00044678"/>
    </source>
</evidence>
<dbReference type="Gene3D" id="3.30.460.10">
    <property type="entry name" value="Beta Polymerase, domain 2"/>
    <property type="match status" value="1"/>
</dbReference>
<comment type="catalytic activity">
    <reaction evidence="19">
        <text>a 5'-end 2'-deoxyribose-2'-deoxyribonucleotide-DNA = (2E,4S)-4-hydroxypenten-2-al-5-phosphate + a 5'-end 5'-phospho-2'-deoxyribonucleoside-DNA + H(+)</text>
        <dbReference type="Rhea" id="RHEA:76255"/>
        <dbReference type="Rhea" id="RHEA-COMP:13180"/>
        <dbReference type="Rhea" id="RHEA-COMP:18657"/>
        <dbReference type="ChEBI" id="CHEBI:15378"/>
        <dbReference type="ChEBI" id="CHEBI:136412"/>
        <dbReference type="ChEBI" id="CHEBI:195194"/>
        <dbReference type="ChEBI" id="CHEBI:195195"/>
    </reaction>
</comment>
<evidence type="ECO:0000256" key="8">
    <source>
        <dbReference type="ARBA" id="ARBA00022679"/>
    </source>
</evidence>
<evidence type="ECO:0000256" key="18">
    <source>
        <dbReference type="ARBA" id="ARBA00044632"/>
    </source>
</evidence>
<dbReference type="Pfam" id="PF14791">
    <property type="entry name" value="DNA_pol_B_thumb"/>
    <property type="match status" value="1"/>
</dbReference>
<dbReference type="SMART" id="SM00278">
    <property type="entry name" value="HhH1"/>
    <property type="match status" value="3"/>
</dbReference>
<dbReference type="InterPro" id="IPR003141">
    <property type="entry name" value="Pol/His_phosphatase_N"/>
</dbReference>
<dbReference type="SUPFAM" id="SSF89550">
    <property type="entry name" value="PHP domain-like"/>
    <property type="match status" value="1"/>
</dbReference>
<comment type="catalytic activity">
    <reaction evidence="18">
        <text>2'-deoxyribonucleotide-(2'-deoxyribose 5'-phosphate)-2'-deoxyribonucleotide-DNA = a 3'-end 2'-deoxyribonucleotide-(2,3-dehydro-2,3-deoxyribose 5'-phosphate)-DNA + a 5'-end 5'-phospho-2'-deoxyribonucleoside-DNA + H(+)</text>
        <dbReference type="Rhea" id="RHEA:66592"/>
        <dbReference type="Rhea" id="RHEA-COMP:13180"/>
        <dbReference type="Rhea" id="RHEA-COMP:16897"/>
        <dbReference type="Rhea" id="RHEA-COMP:17067"/>
        <dbReference type="ChEBI" id="CHEBI:15378"/>
        <dbReference type="ChEBI" id="CHEBI:136412"/>
        <dbReference type="ChEBI" id="CHEBI:157695"/>
        <dbReference type="ChEBI" id="CHEBI:167181"/>
        <dbReference type="EC" id="4.2.99.18"/>
    </reaction>
</comment>
<evidence type="ECO:0000259" key="23">
    <source>
        <dbReference type="SMART" id="SM00481"/>
    </source>
</evidence>
<accession>A0A1N6V9S2</accession>
<dbReference type="InterPro" id="IPR010996">
    <property type="entry name" value="HHH_MUS81"/>
</dbReference>
<dbReference type="InterPro" id="IPR002054">
    <property type="entry name" value="DNA-dir_DNA_pol_X"/>
</dbReference>
<evidence type="ECO:0000256" key="9">
    <source>
        <dbReference type="ARBA" id="ARBA00022695"/>
    </source>
</evidence>
<dbReference type="GO" id="GO:0140078">
    <property type="term" value="F:class I DNA-(apurinic or apyrimidinic site) endonuclease activity"/>
    <property type="evidence" value="ECO:0007669"/>
    <property type="project" value="UniProtKB-EC"/>
</dbReference>
<dbReference type="InterPro" id="IPR002008">
    <property type="entry name" value="DNA_pol_X_beta-like"/>
</dbReference>
<evidence type="ECO:0000256" key="5">
    <source>
        <dbReference type="ARBA" id="ARBA00020020"/>
    </source>
</evidence>
<comment type="function">
    <text evidence="20">Repair polymerase that plays a key role in base-excision repair. During this process, the damaged base is excised by specific DNA glycosylases, the DNA backbone is nicked at the abasic site by an apurinic/apyrimidic (AP) endonuclease, and POLB removes 5'-deoxyribose-phosphate from the preincised AP site acting as a 5'-deoxyribose-phosphate lyase (5'-dRP lyase); through its DNA polymerase activity, it adds one nucleotide to the 3' end of the arising single-nucleotide gap. Conducts 'gap-filling' DNA synthesis in a stepwise distributive fashion rather than in a processive fashion as for other DNA polymerases. It is also able to cleave sugar-phosphate bonds 3' to an intact AP site, acting as an AP lyase.</text>
</comment>
<evidence type="ECO:0000256" key="7">
    <source>
        <dbReference type="ARBA" id="ARBA00022634"/>
    </source>
</evidence>
<protein>
    <recommendedName>
        <fullName evidence="5">DNA polymerase beta</fullName>
        <ecNumber evidence="3">2.7.7.7</ecNumber>
        <ecNumber evidence="4">4.2.99.18</ecNumber>
    </recommendedName>
    <alternativeName>
        <fullName evidence="16">5'-deoxyribose-phosphate lyase</fullName>
    </alternativeName>
    <alternativeName>
        <fullName evidence="17">AP lyase</fullName>
    </alternativeName>
</protein>
<dbReference type="InterPro" id="IPR050243">
    <property type="entry name" value="PHP_phosphatase"/>
</dbReference>
<evidence type="ECO:0000256" key="20">
    <source>
        <dbReference type="ARBA" id="ARBA00045548"/>
    </source>
</evidence>
<evidence type="ECO:0000256" key="11">
    <source>
        <dbReference type="ARBA" id="ARBA00022763"/>
    </source>
</evidence>
<evidence type="ECO:0000256" key="2">
    <source>
        <dbReference type="ARBA" id="ARBA00004496"/>
    </source>
</evidence>
<dbReference type="Proteomes" id="UP000186096">
    <property type="component" value="Unassembled WGS sequence"/>
</dbReference>
<dbReference type="EC" id="2.7.7.7" evidence="3"/>
<feature type="domain" description="Helix-hairpin-helix DNA-binding motif class 1" evidence="22">
    <location>
        <begin position="99"/>
        <end position="118"/>
    </location>
</feature>
<dbReference type="STRING" id="58117.SAMN05421833_103319"/>
<evidence type="ECO:0000256" key="4">
    <source>
        <dbReference type="ARBA" id="ARBA00012720"/>
    </source>
</evidence>
<dbReference type="GO" id="GO:0006281">
    <property type="term" value="P:DNA repair"/>
    <property type="evidence" value="ECO:0007669"/>
    <property type="project" value="UniProtKB-KW"/>
</dbReference>
<dbReference type="Gene3D" id="1.10.150.110">
    <property type="entry name" value="DNA polymerase beta, N-terminal domain-like"/>
    <property type="match status" value="1"/>
</dbReference>
<dbReference type="GO" id="GO:0042578">
    <property type="term" value="F:phosphoric ester hydrolase activity"/>
    <property type="evidence" value="ECO:0007669"/>
    <property type="project" value="TreeGrafter"/>
</dbReference>
<dbReference type="PANTHER" id="PTHR36928">
    <property type="entry name" value="PHOSPHATASE YCDX-RELATED"/>
    <property type="match status" value="1"/>
</dbReference>
<dbReference type="SMART" id="SM00481">
    <property type="entry name" value="POLIIIAc"/>
    <property type="match status" value="1"/>
</dbReference>
<dbReference type="Gene3D" id="1.10.150.20">
    <property type="entry name" value="5' to 3' exonuclease, C-terminal subdomain"/>
    <property type="match status" value="1"/>
</dbReference>
<keyword evidence="12" id="KW-0832">Ubl conjugation</keyword>
<comment type="cofactor">
    <cofactor evidence="1">
        <name>Mg(2+)</name>
        <dbReference type="ChEBI" id="CHEBI:18420"/>
    </cofactor>
</comment>
<dbReference type="InterPro" id="IPR022311">
    <property type="entry name" value="PolX-like"/>
</dbReference>
<dbReference type="FunFam" id="3.20.20.140:FF:000047">
    <property type="entry name" value="PHP domain-containing protein"/>
    <property type="match status" value="1"/>
</dbReference>
<dbReference type="InterPro" id="IPR029398">
    <property type="entry name" value="PolB_thumb"/>
</dbReference>
<reference evidence="26" key="1">
    <citation type="submission" date="2017-01" db="EMBL/GenBank/DDBJ databases">
        <authorList>
            <person name="Varghese N."/>
            <person name="Submissions S."/>
        </authorList>
    </citation>
    <scope>NUCLEOTIDE SEQUENCE [LARGE SCALE GENOMIC DNA]</scope>
    <source>
        <strain evidence="26">ATCC 12950</strain>
    </source>
</reference>
<evidence type="ECO:0000256" key="6">
    <source>
        <dbReference type="ARBA" id="ARBA00022481"/>
    </source>
</evidence>
<evidence type="ECO:0000256" key="17">
    <source>
        <dbReference type="ARBA" id="ARBA00035726"/>
    </source>
</evidence>
<dbReference type="SUPFAM" id="SSF81301">
    <property type="entry name" value="Nucleotidyltransferase"/>
    <property type="match status" value="1"/>
</dbReference>
<evidence type="ECO:0000259" key="24">
    <source>
        <dbReference type="SMART" id="SM00483"/>
    </source>
</evidence>
<feature type="domain" description="Helix-hairpin-helix DNA-binding motif class 1" evidence="22">
    <location>
        <begin position="134"/>
        <end position="153"/>
    </location>
</feature>
<dbReference type="PANTHER" id="PTHR36928:SF1">
    <property type="entry name" value="PHOSPHATASE YCDX-RELATED"/>
    <property type="match status" value="1"/>
</dbReference>
<dbReference type="InterPro" id="IPR004013">
    <property type="entry name" value="PHP_dom"/>
</dbReference>
<dbReference type="SMART" id="SM00483">
    <property type="entry name" value="POLXc"/>
    <property type="match status" value="1"/>
</dbReference>
<dbReference type="GO" id="GO:0005829">
    <property type="term" value="C:cytosol"/>
    <property type="evidence" value="ECO:0007669"/>
    <property type="project" value="TreeGrafter"/>
</dbReference>
<keyword evidence="11" id="KW-0227">DNA damage</keyword>
<dbReference type="Gene3D" id="3.20.20.140">
    <property type="entry name" value="Metal-dependent hydrolases"/>
    <property type="match status" value="1"/>
</dbReference>
<comment type="catalytic activity">
    <reaction evidence="21">
        <text>DNA(n) + a 2'-deoxyribonucleoside 5'-triphosphate = DNA(n+1) + diphosphate</text>
        <dbReference type="Rhea" id="RHEA:22508"/>
        <dbReference type="Rhea" id="RHEA-COMP:17339"/>
        <dbReference type="Rhea" id="RHEA-COMP:17340"/>
        <dbReference type="ChEBI" id="CHEBI:33019"/>
        <dbReference type="ChEBI" id="CHEBI:61560"/>
        <dbReference type="ChEBI" id="CHEBI:173112"/>
        <dbReference type="EC" id="2.7.7.7"/>
    </reaction>
</comment>
<organism evidence="25 26">
    <name type="scientific">Microbispora rosea</name>
    <dbReference type="NCBI Taxonomy" id="58117"/>
    <lineage>
        <taxon>Bacteria</taxon>
        <taxon>Bacillati</taxon>
        <taxon>Actinomycetota</taxon>
        <taxon>Actinomycetes</taxon>
        <taxon>Streptosporangiales</taxon>
        <taxon>Streptosporangiaceae</taxon>
        <taxon>Microbispora</taxon>
    </lineage>
</organism>
<dbReference type="PRINTS" id="PR00870">
    <property type="entry name" value="DNAPOLXBETA"/>
</dbReference>
<evidence type="ECO:0000313" key="26">
    <source>
        <dbReference type="Proteomes" id="UP000186096"/>
    </source>
</evidence>